<name>A0A511JA76_9CELL</name>
<dbReference type="RefSeq" id="WP_146842561.1">
    <property type="nucleotide sequence ID" value="NZ_BJWG01000006.1"/>
</dbReference>
<dbReference type="InterPro" id="IPR035906">
    <property type="entry name" value="MetI-like_sf"/>
</dbReference>
<comment type="caution">
    <text evidence="11">The sequence shown here is derived from an EMBL/GenBank/DDBJ whole genome shotgun (WGS) entry which is preliminary data.</text>
</comment>
<comment type="similarity">
    <text evidence="8">Belongs to the binding-protein-dependent transport system permease family.</text>
</comment>
<keyword evidence="5 8" id="KW-0812">Transmembrane</keyword>
<proteinExistence type="inferred from homology"/>
<dbReference type="AlphaFoldDB" id="A0A511JA76"/>
<keyword evidence="12" id="KW-1185">Reference proteome</keyword>
<dbReference type="InterPro" id="IPR000515">
    <property type="entry name" value="MetI-like"/>
</dbReference>
<evidence type="ECO:0000313" key="11">
    <source>
        <dbReference type="EMBL" id="GEL94882.1"/>
    </source>
</evidence>
<dbReference type="GO" id="GO:0005886">
    <property type="term" value="C:plasma membrane"/>
    <property type="evidence" value="ECO:0007669"/>
    <property type="project" value="UniProtKB-SubCell"/>
</dbReference>
<keyword evidence="2 8" id="KW-0813">Transport</keyword>
<gene>
    <name evidence="11" type="ORF">CCO02nite_15400</name>
</gene>
<comment type="subcellular location">
    <subcellularLocation>
        <location evidence="1">Cell inner membrane</location>
        <topology evidence="1">Multi-pass membrane protein</topology>
    </subcellularLocation>
    <subcellularLocation>
        <location evidence="8">Cell membrane</location>
        <topology evidence="8">Multi-pass membrane protein</topology>
    </subcellularLocation>
</comment>
<evidence type="ECO:0000256" key="7">
    <source>
        <dbReference type="ARBA" id="ARBA00023136"/>
    </source>
</evidence>
<evidence type="ECO:0000256" key="8">
    <source>
        <dbReference type="RuleBase" id="RU363032"/>
    </source>
</evidence>
<dbReference type="CDD" id="cd06261">
    <property type="entry name" value="TM_PBP2"/>
    <property type="match status" value="1"/>
</dbReference>
<evidence type="ECO:0000259" key="10">
    <source>
        <dbReference type="PROSITE" id="PS50928"/>
    </source>
</evidence>
<sequence>MSDQPNDTIQTRQRLTDELDSLEVAADLKGKSQAALVRKRFLGHTGAIVSLVVLGCVVLLAVTSVGIGPWHGWWKYSWLDTPPLQNGGKPTLSLFPLSAGEHPFGQDTVGRDYFAMTMRGTQISLLITLTVGIISAVVGVVFGSLSGYFRGGVETVLMRLTDMVIIIPVLLIGAVIGYNTNSGILVLGFLLGLTTWTGMARLVRGDFLSLREREFVDAARLAGASDRRIIFKHILPNAVGVITVNTTLLMSSAILLETSLSYLGMGVKAPDTSLGLLISQNQAAFSTRPWLFWWPGLFIVLICLCINFVGDGLRDAFDPRQRKIRLRRMSETPHDDVEGALLAAAVVSPGAVRSGWEDDAPGGPLGETPNEEHR</sequence>
<accession>A0A511JA76</accession>
<feature type="transmembrane region" description="Helical" evidence="8">
    <location>
        <begin position="41"/>
        <end position="67"/>
    </location>
</feature>
<feature type="transmembrane region" description="Helical" evidence="8">
    <location>
        <begin position="291"/>
        <end position="313"/>
    </location>
</feature>
<evidence type="ECO:0000256" key="1">
    <source>
        <dbReference type="ARBA" id="ARBA00004429"/>
    </source>
</evidence>
<feature type="transmembrane region" description="Helical" evidence="8">
    <location>
        <begin position="184"/>
        <end position="203"/>
    </location>
</feature>
<evidence type="ECO:0000313" key="12">
    <source>
        <dbReference type="Proteomes" id="UP000321720"/>
    </source>
</evidence>
<dbReference type="Proteomes" id="UP000321720">
    <property type="component" value="Unassembled WGS sequence"/>
</dbReference>
<dbReference type="Gene3D" id="1.10.3720.10">
    <property type="entry name" value="MetI-like"/>
    <property type="match status" value="1"/>
</dbReference>
<evidence type="ECO:0000256" key="5">
    <source>
        <dbReference type="ARBA" id="ARBA00022692"/>
    </source>
</evidence>
<feature type="transmembrane region" description="Helical" evidence="8">
    <location>
        <begin position="234"/>
        <end position="256"/>
    </location>
</feature>
<evidence type="ECO:0000256" key="2">
    <source>
        <dbReference type="ARBA" id="ARBA00022448"/>
    </source>
</evidence>
<protein>
    <submittedName>
        <fullName evidence="11">ABC transporter permease</fullName>
    </submittedName>
</protein>
<dbReference type="PANTHER" id="PTHR43386">
    <property type="entry name" value="OLIGOPEPTIDE TRANSPORT SYSTEM PERMEASE PROTEIN APPC"/>
    <property type="match status" value="1"/>
</dbReference>
<feature type="transmembrane region" description="Helical" evidence="8">
    <location>
        <begin position="157"/>
        <end position="178"/>
    </location>
</feature>
<dbReference type="SUPFAM" id="SSF161098">
    <property type="entry name" value="MetI-like"/>
    <property type="match status" value="1"/>
</dbReference>
<reference evidence="11 12" key="1">
    <citation type="submission" date="2019-07" db="EMBL/GenBank/DDBJ databases">
        <title>Whole genome shotgun sequence of Cellulomonas composti NBRC 100758.</title>
        <authorList>
            <person name="Hosoyama A."/>
            <person name="Uohara A."/>
            <person name="Ohji S."/>
            <person name="Ichikawa N."/>
        </authorList>
    </citation>
    <scope>NUCLEOTIDE SEQUENCE [LARGE SCALE GENOMIC DNA]</scope>
    <source>
        <strain evidence="11 12">NBRC 100758</strain>
    </source>
</reference>
<organism evidence="11 12">
    <name type="scientific">Cellulomonas composti</name>
    <dbReference type="NCBI Taxonomy" id="266130"/>
    <lineage>
        <taxon>Bacteria</taxon>
        <taxon>Bacillati</taxon>
        <taxon>Actinomycetota</taxon>
        <taxon>Actinomycetes</taxon>
        <taxon>Micrococcales</taxon>
        <taxon>Cellulomonadaceae</taxon>
        <taxon>Cellulomonas</taxon>
    </lineage>
</organism>
<keyword evidence="4" id="KW-0997">Cell inner membrane</keyword>
<evidence type="ECO:0000256" key="4">
    <source>
        <dbReference type="ARBA" id="ARBA00022519"/>
    </source>
</evidence>
<evidence type="ECO:0000256" key="9">
    <source>
        <dbReference type="SAM" id="MobiDB-lite"/>
    </source>
</evidence>
<feature type="transmembrane region" description="Helical" evidence="8">
    <location>
        <begin position="123"/>
        <end position="145"/>
    </location>
</feature>
<dbReference type="EMBL" id="BJWG01000006">
    <property type="protein sequence ID" value="GEL94882.1"/>
    <property type="molecule type" value="Genomic_DNA"/>
</dbReference>
<keyword evidence="7 8" id="KW-0472">Membrane</keyword>
<keyword evidence="6 8" id="KW-1133">Transmembrane helix</keyword>
<feature type="domain" description="ABC transmembrane type-1" evidence="10">
    <location>
        <begin position="125"/>
        <end position="310"/>
    </location>
</feature>
<dbReference type="PANTHER" id="PTHR43386:SF2">
    <property type="entry name" value="OLIGOPEPTIDE TRANSPORT SYSTEM PERMEASE PROTEIN OPPC"/>
    <property type="match status" value="1"/>
</dbReference>
<dbReference type="PROSITE" id="PS50928">
    <property type="entry name" value="ABC_TM1"/>
    <property type="match status" value="1"/>
</dbReference>
<feature type="region of interest" description="Disordered" evidence="9">
    <location>
        <begin position="352"/>
        <end position="374"/>
    </location>
</feature>
<evidence type="ECO:0000256" key="6">
    <source>
        <dbReference type="ARBA" id="ARBA00022989"/>
    </source>
</evidence>
<dbReference type="OrthoDB" id="6637947at2"/>
<dbReference type="GO" id="GO:0055085">
    <property type="term" value="P:transmembrane transport"/>
    <property type="evidence" value="ECO:0007669"/>
    <property type="project" value="InterPro"/>
</dbReference>
<evidence type="ECO:0000256" key="3">
    <source>
        <dbReference type="ARBA" id="ARBA00022475"/>
    </source>
</evidence>
<keyword evidence="3" id="KW-1003">Cell membrane</keyword>
<dbReference type="Pfam" id="PF00528">
    <property type="entry name" value="BPD_transp_1"/>
    <property type="match status" value="1"/>
</dbReference>
<dbReference type="InterPro" id="IPR050366">
    <property type="entry name" value="BP-dependent_transpt_permease"/>
</dbReference>